<proteinExistence type="predicted"/>
<feature type="compositionally biased region" description="Basic and acidic residues" evidence="1">
    <location>
        <begin position="185"/>
        <end position="217"/>
    </location>
</feature>
<organism evidence="2">
    <name type="scientific">uncultured Caudovirales phage</name>
    <dbReference type="NCBI Taxonomy" id="2100421"/>
    <lineage>
        <taxon>Viruses</taxon>
        <taxon>Duplodnaviria</taxon>
        <taxon>Heunggongvirae</taxon>
        <taxon>Uroviricota</taxon>
        <taxon>Caudoviricetes</taxon>
        <taxon>Peduoviridae</taxon>
        <taxon>Maltschvirus</taxon>
        <taxon>Maltschvirus maltsch</taxon>
    </lineage>
</organism>
<name>A0A6J5MA97_9CAUD</name>
<feature type="compositionally biased region" description="Basic and acidic residues" evidence="1">
    <location>
        <begin position="132"/>
        <end position="141"/>
    </location>
</feature>
<gene>
    <name evidence="2" type="ORF">UFOVP447_186</name>
</gene>
<evidence type="ECO:0000256" key="1">
    <source>
        <dbReference type="SAM" id="MobiDB-lite"/>
    </source>
</evidence>
<feature type="region of interest" description="Disordered" evidence="1">
    <location>
        <begin position="125"/>
        <end position="217"/>
    </location>
</feature>
<accession>A0A6J5MA97</accession>
<feature type="region of interest" description="Disordered" evidence="1">
    <location>
        <begin position="531"/>
        <end position="568"/>
    </location>
</feature>
<feature type="compositionally biased region" description="Basic and acidic residues" evidence="1">
    <location>
        <begin position="158"/>
        <end position="167"/>
    </location>
</feature>
<evidence type="ECO:0000313" key="2">
    <source>
        <dbReference type="EMBL" id="CAB4143598.1"/>
    </source>
</evidence>
<feature type="compositionally biased region" description="Basic and acidic residues" evidence="1">
    <location>
        <begin position="22"/>
        <end position="39"/>
    </location>
</feature>
<feature type="region of interest" description="Disordered" evidence="1">
    <location>
        <begin position="22"/>
        <end position="54"/>
    </location>
</feature>
<dbReference type="EMBL" id="LR796423">
    <property type="protein sequence ID" value="CAB4143598.1"/>
    <property type="molecule type" value="Genomic_DNA"/>
</dbReference>
<sequence>MIDSNNQFKKLSHNLIESVRSVMEKKTNKHGHDAVGHEDSDLDNDGDTDKSDEYLHNRRKAIKHAMKKEEVEAPAPRSSGLDLARNVLSKMRNEEAEELDELSTGTLQSYRKKARAQGNAIVDKMKMGGGDWSKDQKDTQTLRKRSKGANMSGKQLVKRGESLKTEEVEQTDIQEGGYRSRLAQRNKDTRAQWIDNRNRELKAKDEKPNDPKKTHEEVEAIDELSHDTLRRYRMKAKSIGDNEKGDINYRAKGRELAGRKTYGGRMAGIEKAKVMAKEEVEAINELSKKTLASYVKGATQHRAKLGAQMNTLDNARRAVADAQGALDDPSHANAMMDQIRKKTKKLDDKDYNRKYGTHMALKKLAKEEVEEIDEALDAAARYGQHHAAIKELMKSIDHHVRNHRDDAHKHKDYRGKKGVHWGHVGDLAQVHSQLADIHDRLAQQGEYKKSMHESIDEAKVDGVAAGSMDNDGHLCATKVFHKEWAEGTPIFSQHAEPDADGNIAWYDVMFEHGIEKRVSTDDLEILMAESHERHGKRKMKEEAELDEARGRPRKNPLPAGKSDEPEPRQHIIQQLQRAKLSMRGGEHVTFKDGTKHHVSGQHAEKILAKYSAMKPAGKEEFQKKIHASHAAFKAEL</sequence>
<feature type="compositionally biased region" description="Basic and acidic residues" evidence="1">
    <location>
        <begin position="539"/>
        <end position="550"/>
    </location>
</feature>
<protein>
    <submittedName>
        <fullName evidence="2">Uncharacterized protein</fullName>
    </submittedName>
</protein>
<reference evidence="2" key="1">
    <citation type="submission" date="2020-04" db="EMBL/GenBank/DDBJ databases">
        <authorList>
            <person name="Chiriac C."/>
            <person name="Salcher M."/>
            <person name="Ghai R."/>
            <person name="Kavagutti S V."/>
        </authorList>
    </citation>
    <scope>NUCLEOTIDE SEQUENCE</scope>
</reference>